<dbReference type="Proteomes" id="UP001147747">
    <property type="component" value="Unassembled WGS sequence"/>
</dbReference>
<evidence type="ECO:0000313" key="2">
    <source>
        <dbReference type="EMBL" id="KAJ5388371.1"/>
    </source>
</evidence>
<keyword evidence="3" id="KW-1185">Reference proteome</keyword>
<protein>
    <submittedName>
        <fullName evidence="2">Uncharacterized protein</fullName>
    </submittedName>
</protein>
<comment type="caution">
    <text evidence="2">The sequence shown here is derived from an EMBL/GenBank/DDBJ whole genome shotgun (WGS) entry which is preliminary data.</text>
</comment>
<proteinExistence type="predicted"/>
<dbReference type="OrthoDB" id="3798541at2759"/>
<dbReference type="EMBL" id="JAPZBU010000009">
    <property type="protein sequence ID" value="KAJ5388371.1"/>
    <property type="molecule type" value="Genomic_DNA"/>
</dbReference>
<accession>A0A9X0B526</accession>
<feature type="signal peptide" evidence="1">
    <location>
        <begin position="1"/>
        <end position="17"/>
    </location>
</feature>
<feature type="chain" id="PRO_5040929950" evidence="1">
    <location>
        <begin position="18"/>
        <end position="336"/>
    </location>
</feature>
<dbReference type="GeneID" id="81374529"/>
<evidence type="ECO:0000256" key="1">
    <source>
        <dbReference type="SAM" id="SignalP"/>
    </source>
</evidence>
<reference evidence="2" key="1">
    <citation type="submission" date="2022-12" db="EMBL/GenBank/DDBJ databases">
        <authorList>
            <person name="Petersen C."/>
        </authorList>
    </citation>
    <scope>NUCLEOTIDE SEQUENCE</scope>
    <source>
        <strain evidence="2">IBT 29677</strain>
    </source>
</reference>
<reference evidence="2" key="2">
    <citation type="journal article" date="2023" name="IMA Fungus">
        <title>Comparative genomic study of the Penicillium genus elucidates a diverse pangenome and 15 lateral gene transfer events.</title>
        <authorList>
            <person name="Petersen C."/>
            <person name="Sorensen T."/>
            <person name="Nielsen M.R."/>
            <person name="Sondergaard T.E."/>
            <person name="Sorensen J.L."/>
            <person name="Fitzpatrick D.A."/>
            <person name="Frisvad J.C."/>
            <person name="Nielsen K.L."/>
        </authorList>
    </citation>
    <scope>NUCLEOTIDE SEQUENCE</scope>
    <source>
        <strain evidence="2">IBT 29677</strain>
    </source>
</reference>
<keyword evidence="1" id="KW-0732">Signal</keyword>
<dbReference type="AlphaFoldDB" id="A0A9X0B526"/>
<gene>
    <name evidence="2" type="ORF">N7509_010912</name>
</gene>
<organism evidence="2 3">
    <name type="scientific">Penicillium cosmopolitanum</name>
    <dbReference type="NCBI Taxonomy" id="1131564"/>
    <lineage>
        <taxon>Eukaryota</taxon>
        <taxon>Fungi</taxon>
        <taxon>Dikarya</taxon>
        <taxon>Ascomycota</taxon>
        <taxon>Pezizomycotina</taxon>
        <taxon>Eurotiomycetes</taxon>
        <taxon>Eurotiomycetidae</taxon>
        <taxon>Eurotiales</taxon>
        <taxon>Aspergillaceae</taxon>
        <taxon>Penicillium</taxon>
    </lineage>
</organism>
<evidence type="ECO:0000313" key="3">
    <source>
        <dbReference type="Proteomes" id="UP001147747"/>
    </source>
</evidence>
<dbReference type="RefSeq" id="XP_056486169.1">
    <property type="nucleotide sequence ID" value="XM_056635549.1"/>
</dbReference>
<name>A0A9X0B526_9EURO</name>
<sequence>MKASFVTLLAMASAAIAAPTPAGLSDLTSGLSGLTDLTKLAGLDGITKDLKLGDITKELSLDNLPVVSKLGDLTKVLNLPTPSNADQSVGQSGHLVQDLGPELNNVLTVAGPNLQTLLIQLSPEVTALVSGLGLPGLGVPLGGVVASASGLGDLVTGLGPHVDGLVTVLGADVGALLIGLSPEVAGLVSGLGLPTVGVPVGTVVAVLGKNVKRDLPTGNIVGDLAPQVKSILTVTGGNAKQLLVELSAPVTALLTGLGLPSVGVPAGKIVNTASSVGDLVKDISGPTEDLLTVTQKDGSALLIKLSPEVAALVTGLGLPSVGTPVGTIVSTVGSNL</sequence>